<reference evidence="4 5" key="1">
    <citation type="submission" date="2021-01" db="EMBL/GenBank/DDBJ databases">
        <title>Whole genome shotgun sequence of Catellatospora bangladeshensis NBRC 107357.</title>
        <authorList>
            <person name="Komaki H."/>
            <person name="Tamura T."/>
        </authorList>
    </citation>
    <scope>NUCLEOTIDE SEQUENCE [LARGE SCALE GENOMIC DNA]</scope>
    <source>
        <strain evidence="4 5">NBRC 107357</strain>
    </source>
</reference>
<evidence type="ECO:0000259" key="3">
    <source>
        <dbReference type="Pfam" id="PF01648"/>
    </source>
</evidence>
<evidence type="ECO:0000313" key="5">
    <source>
        <dbReference type="Proteomes" id="UP000601223"/>
    </source>
</evidence>
<dbReference type="GO" id="GO:0008897">
    <property type="term" value="F:holo-[acyl-carrier-protein] synthase activity"/>
    <property type="evidence" value="ECO:0007669"/>
    <property type="project" value="InterPro"/>
</dbReference>
<dbReference type="InterPro" id="IPR008278">
    <property type="entry name" value="4-PPantetheinyl_Trfase_dom"/>
</dbReference>
<dbReference type="GO" id="GO:0000287">
    <property type="term" value="F:magnesium ion binding"/>
    <property type="evidence" value="ECO:0007669"/>
    <property type="project" value="InterPro"/>
</dbReference>
<evidence type="ECO:0000256" key="1">
    <source>
        <dbReference type="ARBA" id="ARBA00010990"/>
    </source>
</evidence>
<dbReference type="PANTHER" id="PTHR12215:SF10">
    <property type="entry name" value="L-AMINOADIPATE-SEMIALDEHYDE DEHYDROGENASE-PHOSPHOPANTETHEINYL TRANSFERASE"/>
    <property type="match status" value="1"/>
</dbReference>
<protein>
    <submittedName>
        <fullName evidence="4">4'-phosphopantetheinyl transferase</fullName>
    </submittedName>
</protein>
<dbReference type="EMBL" id="BONF01000016">
    <property type="protein sequence ID" value="GIF81768.1"/>
    <property type="molecule type" value="Genomic_DNA"/>
</dbReference>
<keyword evidence="5" id="KW-1185">Reference proteome</keyword>
<keyword evidence="2 4" id="KW-0808">Transferase</keyword>
<evidence type="ECO:0000256" key="2">
    <source>
        <dbReference type="ARBA" id="ARBA00022679"/>
    </source>
</evidence>
<dbReference type="SUPFAM" id="SSF56214">
    <property type="entry name" value="4'-phosphopantetheinyl transferase"/>
    <property type="match status" value="2"/>
</dbReference>
<organism evidence="4 5">
    <name type="scientific">Catellatospora bangladeshensis</name>
    <dbReference type="NCBI Taxonomy" id="310355"/>
    <lineage>
        <taxon>Bacteria</taxon>
        <taxon>Bacillati</taxon>
        <taxon>Actinomycetota</taxon>
        <taxon>Actinomycetes</taxon>
        <taxon>Micromonosporales</taxon>
        <taxon>Micromonosporaceae</taxon>
        <taxon>Catellatospora</taxon>
    </lineage>
</organism>
<dbReference type="InterPro" id="IPR037143">
    <property type="entry name" value="4-PPantetheinyl_Trfase_dom_sf"/>
</dbReference>
<comment type="caution">
    <text evidence="4">The sequence shown here is derived from an EMBL/GenBank/DDBJ whole genome shotgun (WGS) entry which is preliminary data.</text>
</comment>
<feature type="domain" description="4'-phosphopantetheinyl transferase" evidence="3">
    <location>
        <begin position="112"/>
        <end position="190"/>
    </location>
</feature>
<gene>
    <name evidence="4" type="ORF">Cba03nite_31170</name>
</gene>
<dbReference type="GO" id="GO:0019878">
    <property type="term" value="P:lysine biosynthetic process via aminoadipic acid"/>
    <property type="evidence" value="ECO:0007669"/>
    <property type="project" value="TreeGrafter"/>
</dbReference>
<dbReference type="RefSeq" id="WP_203746367.1">
    <property type="nucleotide sequence ID" value="NZ_BONF01000016.1"/>
</dbReference>
<dbReference type="Pfam" id="PF01648">
    <property type="entry name" value="ACPS"/>
    <property type="match status" value="1"/>
</dbReference>
<proteinExistence type="inferred from homology"/>
<evidence type="ECO:0000313" key="4">
    <source>
        <dbReference type="EMBL" id="GIF81768.1"/>
    </source>
</evidence>
<dbReference type="Proteomes" id="UP000601223">
    <property type="component" value="Unassembled WGS sequence"/>
</dbReference>
<dbReference type="PANTHER" id="PTHR12215">
    <property type="entry name" value="PHOSPHOPANTETHEINE TRANSFERASE"/>
    <property type="match status" value="1"/>
</dbReference>
<dbReference type="AlphaFoldDB" id="A0A8J3JN52"/>
<dbReference type="GO" id="GO:0005829">
    <property type="term" value="C:cytosol"/>
    <property type="evidence" value="ECO:0007669"/>
    <property type="project" value="TreeGrafter"/>
</dbReference>
<dbReference type="InterPro" id="IPR050559">
    <property type="entry name" value="P-Pant_transferase_sf"/>
</dbReference>
<name>A0A8J3JN52_9ACTN</name>
<comment type="similarity">
    <text evidence="1">Belongs to the P-Pant transferase superfamily. Gsp/Sfp/HetI/AcpT family.</text>
</comment>
<sequence>MSDDLRPGECRVYWARPSDERPWHQRLLSAGERERRESLRRDEDKARQTVAAALLRTVAGRHLGEKPAAVRIDRSCTTCAVPHGRPTLPAGLEVSVSHSADRIAVAVGLAGPLGVDVEHCQDQRDILGVARLALCEAEIAASAPLDQHGFYTYWTRKESVLKSTGDGLRTAMTKIEVSLPAEPPRLHRYDGRPEVVASARMFTLAPGDGYQGALTVLGPALEVTEHDAAALLADDTHAA</sequence>
<accession>A0A8J3JN52</accession>
<dbReference type="Gene3D" id="3.90.470.20">
    <property type="entry name" value="4'-phosphopantetheinyl transferase domain"/>
    <property type="match status" value="1"/>
</dbReference>